<dbReference type="Gene3D" id="3.40.630.10">
    <property type="entry name" value="Zn peptidases"/>
    <property type="match status" value="1"/>
</dbReference>
<feature type="chain" id="PRO_5046618633" description="Peptidase M28 domain-containing protein" evidence="1">
    <location>
        <begin position="23"/>
        <end position="521"/>
    </location>
</feature>
<dbReference type="Pfam" id="PF04389">
    <property type="entry name" value="Peptidase_M28"/>
    <property type="match status" value="1"/>
</dbReference>
<evidence type="ECO:0000313" key="3">
    <source>
        <dbReference type="EMBL" id="MBC3791615.1"/>
    </source>
</evidence>
<dbReference type="InterPro" id="IPR007484">
    <property type="entry name" value="Peptidase_M28"/>
</dbReference>
<dbReference type="InterPro" id="IPR045175">
    <property type="entry name" value="M28_fam"/>
</dbReference>
<dbReference type="RefSeq" id="WP_186737406.1">
    <property type="nucleotide sequence ID" value="NZ_VFIA01000010.1"/>
</dbReference>
<dbReference type="PANTHER" id="PTHR12147:SF26">
    <property type="entry name" value="PEPTIDASE M28 DOMAIN-CONTAINING PROTEIN"/>
    <property type="match status" value="1"/>
</dbReference>
<organism evidence="3 4">
    <name type="scientific">Spirosoma utsteinense</name>
    <dbReference type="NCBI Taxonomy" id="2585773"/>
    <lineage>
        <taxon>Bacteria</taxon>
        <taxon>Pseudomonadati</taxon>
        <taxon>Bacteroidota</taxon>
        <taxon>Cytophagia</taxon>
        <taxon>Cytophagales</taxon>
        <taxon>Cytophagaceae</taxon>
        <taxon>Spirosoma</taxon>
    </lineage>
</organism>
<dbReference type="PANTHER" id="PTHR12147">
    <property type="entry name" value="METALLOPEPTIDASE M28 FAMILY MEMBER"/>
    <property type="match status" value="1"/>
</dbReference>
<comment type="caution">
    <text evidence="3">The sequence shown here is derived from an EMBL/GenBank/DDBJ whole genome shotgun (WGS) entry which is preliminary data.</text>
</comment>
<dbReference type="Proteomes" id="UP000700732">
    <property type="component" value="Unassembled WGS sequence"/>
</dbReference>
<keyword evidence="1" id="KW-0732">Signal</keyword>
<dbReference type="EMBL" id="VFIA01000010">
    <property type="protein sequence ID" value="MBC3791615.1"/>
    <property type="molecule type" value="Genomic_DNA"/>
</dbReference>
<evidence type="ECO:0000313" key="4">
    <source>
        <dbReference type="Proteomes" id="UP000700732"/>
    </source>
</evidence>
<dbReference type="SUPFAM" id="SSF53187">
    <property type="entry name" value="Zn-dependent exopeptidases"/>
    <property type="match status" value="1"/>
</dbReference>
<evidence type="ECO:0000259" key="2">
    <source>
        <dbReference type="Pfam" id="PF04389"/>
    </source>
</evidence>
<proteinExistence type="predicted"/>
<protein>
    <recommendedName>
        <fullName evidence="2">Peptidase M28 domain-containing protein</fullName>
    </recommendedName>
</protein>
<evidence type="ECO:0000256" key="1">
    <source>
        <dbReference type="SAM" id="SignalP"/>
    </source>
</evidence>
<dbReference type="Gene3D" id="3.50.30.30">
    <property type="match status" value="1"/>
</dbReference>
<sequence>MQATPVSAFLIGLALTTTTLQAQTRTARPGSAPPRPYAAGTAVAGLPEFSISRAEVESQTRFLASDELQGRRTGEPGNQIAARYIAEQFRTLGLKPAGSADGQPSYMQPIGFEKVKAASSARMVLGKDTLRLGKELAVMSGGPIDVSGEVIYAGYGLTDGDDGYKRRDVKGRIVVVQGGSPDAKGPGEIFKASGSKRRLATEKGAAVLIELYSESIPWGFVNQYFSREQISLPAAGAGAASVAHLWVNNANNQYKQLKEAGQTVALSTSGRLRSPAPSANVAGIIEGTDPKLKDEYVILSAHFDHIGVGKQGGSPYQPTDSIFNGARDNAFGTVSILTAAKALMQQRPKRSVLVLALTGEEVGLLGSNYYAEHPLVPLKQTVFNLNTDGAGYNDTTIIAVIGLERTGAKAEIEAAAKAFGMSIFAEPAPEQGLFDRSDNVNFAVKGIPAPTFSPGFKAFDEAIGKYYHQAIDNPETLDFNYVLRFCQAYAHAARLIANRPTRPQWSAGDKYEAAGKALYGY</sequence>
<gene>
    <name evidence="3" type="ORF">FH603_2121</name>
</gene>
<feature type="signal peptide" evidence="1">
    <location>
        <begin position="1"/>
        <end position="22"/>
    </location>
</feature>
<feature type="domain" description="Peptidase M28" evidence="2">
    <location>
        <begin position="280"/>
        <end position="487"/>
    </location>
</feature>
<name>A0ABR6W4V1_9BACT</name>
<keyword evidence="4" id="KW-1185">Reference proteome</keyword>
<accession>A0ABR6W4V1</accession>
<reference evidence="3 4" key="1">
    <citation type="submission" date="2019-06" db="EMBL/GenBank/DDBJ databases">
        <title>Spirosoma utsteinense sp. nov. isolated from Antarctic ice-free soils.</title>
        <authorList>
            <person name="Tahon G."/>
        </authorList>
    </citation>
    <scope>NUCLEOTIDE SEQUENCE [LARGE SCALE GENOMIC DNA]</scope>
    <source>
        <strain evidence="3 4">LMG 31447</strain>
    </source>
</reference>